<proteinExistence type="predicted"/>
<keyword evidence="2" id="KW-1185">Reference proteome</keyword>
<evidence type="ECO:0000313" key="1">
    <source>
        <dbReference type="EMBL" id="KAI4816737.1"/>
    </source>
</evidence>
<gene>
    <name evidence="1" type="ORF">KUCAC02_009050</name>
</gene>
<accession>A0ACB9WTU0</accession>
<reference evidence="1" key="1">
    <citation type="submission" date="2022-05" db="EMBL/GenBank/DDBJ databases">
        <title>Chromosome-level genome of Chaenocephalus aceratus.</title>
        <authorList>
            <person name="Park H."/>
        </authorList>
    </citation>
    <scope>NUCLEOTIDE SEQUENCE</scope>
    <source>
        <strain evidence="1">KU_202001</strain>
    </source>
</reference>
<dbReference type="Proteomes" id="UP001057452">
    <property type="component" value="Chromosome 12"/>
</dbReference>
<evidence type="ECO:0000313" key="2">
    <source>
        <dbReference type="Proteomes" id="UP001057452"/>
    </source>
</evidence>
<comment type="caution">
    <text evidence="1">The sequence shown here is derived from an EMBL/GenBank/DDBJ whole genome shotgun (WGS) entry which is preliminary data.</text>
</comment>
<organism evidence="1 2">
    <name type="scientific">Chaenocephalus aceratus</name>
    <name type="common">Blackfin icefish</name>
    <name type="synonym">Chaenichthys aceratus</name>
    <dbReference type="NCBI Taxonomy" id="36190"/>
    <lineage>
        <taxon>Eukaryota</taxon>
        <taxon>Metazoa</taxon>
        <taxon>Chordata</taxon>
        <taxon>Craniata</taxon>
        <taxon>Vertebrata</taxon>
        <taxon>Euteleostomi</taxon>
        <taxon>Actinopterygii</taxon>
        <taxon>Neopterygii</taxon>
        <taxon>Teleostei</taxon>
        <taxon>Neoteleostei</taxon>
        <taxon>Acanthomorphata</taxon>
        <taxon>Eupercaria</taxon>
        <taxon>Perciformes</taxon>
        <taxon>Notothenioidei</taxon>
        <taxon>Channichthyidae</taxon>
        <taxon>Chaenocephalus</taxon>
    </lineage>
</organism>
<dbReference type="EMBL" id="CM043796">
    <property type="protein sequence ID" value="KAI4816737.1"/>
    <property type="molecule type" value="Genomic_DNA"/>
</dbReference>
<sequence>MDFMTDRDVQKECDELRQRMGDMVRRWTSPKHCRTTFSTNHDEQLKAQASSKHTVQEAQTISSPVETRSAFSLRKEFLTTKGIHRTKTEVLNKVGHALHAYEPLYKQVTHSPKVQGLARKLGLVSPVILQSMFIFKQPGIGGEVTPHQDATFLHTEPLGRVMGLWIALEDATENNGCLWFIPHSHNSGISRRMVRTPKGTYPMTDFTGREQTYNEQKFSRSVVLIDGEVVHRSSENTSEDSRHVYTFHIMESQDTRWSPENWLQPTEELPFPQLYTK</sequence>
<protein>
    <submittedName>
        <fullName evidence="1">Uncharacterized protein</fullName>
    </submittedName>
</protein>
<name>A0ACB9WTU0_CHAAC</name>